<organism evidence="1 2">
    <name type="scientific">Lactobacillus helsingborgensis</name>
    <dbReference type="NCBI Taxonomy" id="1218494"/>
    <lineage>
        <taxon>Bacteria</taxon>
        <taxon>Bacillati</taxon>
        <taxon>Bacillota</taxon>
        <taxon>Bacilli</taxon>
        <taxon>Lactobacillales</taxon>
        <taxon>Lactobacillaceae</taxon>
        <taxon>Lactobacillus</taxon>
    </lineage>
</organism>
<evidence type="ECO:0000313" key="1">
    <source>
        <dbReference type="EMBL" id="UZX30165.1"/>
    </source>
</evidence>
<keyword evidence="2" id="KW-1185">Reference proteome</keyword>
<dbReference type="EMBL" id="CP084389">
    <property type="protein sequence ID" value="UZX30165.1"/>
    <property type="molecule type" value="Genomic_DNA"/>
</dbReference>
<dbReference type="AlphaFoldDB" id="A0AA47B4V7"/>
<dbReference type="Gene3D" id="3.20.20.10">
    <property type="entry name" value="Alanine racemase"/>
    <property type="match status" value="1"/>
</dbReference>
<dbReference type="InterPro" id="IPR029066">
    <property type="entry name" value="PLP-binding_barrel"/>
</dbReference>
<reference evidence="1" key="1">
    <citation type="submission" date="2021-09" db="EMBL/GenBank/DDBJ databases">
        <title>Lactobacillus species from Apis mellifera, Switzerland.</title>
        <authorList>
            <person name="Pfister J."/>
            <person name="Brown A."/>
            <person name="Neumann P."/>
            <person name="Collaud A."/>
            <person name="Retschnig G."/>
            <person name="Perreten V."/>
        </authorList>
    </citation>
    <scope>NUCLEOTIDE SEQUENCE</scope>
    <source>
        <strain evidence="1">IBH002</strain>
    </source>
</reference>
<evidence type="ECO:0000313" key="2">
    <source>
        <dbReference type="Proteomes" id="UP001164557"/>
    </source>
</evidence>
<dbReference type="Proteomes" id="UP001164557">
    <property type="component" value="Chromosome"/>
</dbReference>
<protein>
    <recommendedName>
        <fullName evidence="3">Orn/DAP/Arg decarboxylase 2 N-terminal domain-containing protein</fullName>
    </recommendedName>
</protein>
<dbReference type="RefSeq" id="WP_046326891.1">
    <property type="nucleotide sequence ID" value="NZ_CP084389.1"/>
</dbReference>
<dbReference type="GO" id="GO:0003824">
    <property type="term" value="F:catalytic activity"/>
    <property type="evidence" value="ECO:0007669"/>
    <property type="project" value="InterPro"/>
</dbReference>
<sequence length="114" mass="13028">MKINDIIIKGIKNSEKIDTPSVIYLKDAIRFNIDEALKQLSEVKTNETKLLYSIKACYNSKVISLLSRFVAGFSVSSVQEYKKIARFNNKIVSATGFEYDKFDLNKNSVFILIH</sequence>
<dbReference type="SUPFAM" id="SSF51419">
    <property type="entry name" value="PLP-binding barrel"/>
    <property type="match status" value="1"/>
</dbReference>
<accession>A0AA47B4V7</accession>
<proteinExistence type="predicted"/>
<gene>
    <name evidence="1" type="ORF">LDX53_02910</name>
</gene>
<name>A0AA47B4V7_9LACO</name>
<evidence type="ECO:0008006" key="3">
    <source>
        <dbReference type="Google" id="ProtNLM"/>
    </source>
</evidence>
<dbReference type="Gene3D" id="2.40.37.10">
    <property type="entry name" value="Lyase, Ornithine Decarboxylase, Chain A, domain 1"/>
    <property type="match status" value="1"/>
</dbReference>
<dbReference type="InterPro" id="IPR009006">
    <property type="entry name" value="Ala_racemase/Decarboxylase_C"/>
</dbReference>